<keyword evidence="6" id="KW-0238">DNA-binding</keyword>
<feature type="domain" description="DNA methylase N-4/N-6" evidence="10">
    <location>
        <begin position="26"/>
        <end position="246"/>
    </location>
</feature>
<dbReference type="Pfam" id="PF01555">
    <property type="entry name" value="N6_N4_Mtase"/>
    <property type="match status" value="2"/>
</dbReference>
<feature type="domain" description="DNA methylase N-4/N-6" evidence="10">
    <location>
        <begin position="309"/>
        <end position="347"/>
    </location>
</feature>
<evidence type="ECO:0000256" key="6">
    <source>
        <dbReference type="ARBA" id="ARBA00023125"/>
    </source>
</evidence>
<evidence type="ECO:0000256" key="9">
    <source>
        <dbReference type="SAM" id="MobiDB-lite"/>
    </source>
</evidence>
<evidence type="ECO:0000256" key="8">
    <source>
        <dbReference type="RuleBase" id="RU362026"/>
    </source>
</evidence>
<keyword evidence="4" id="KW-0949">S-adenosyl-L-methionine</keyword>
<dbReference type="PRINTS" id="PR00508">
    <property type="entry name" value="S21N4MTFRASE"/>
</dbReference>
<evidence type="ECO:0000313" key="11">
    <source>
        <dbReference type="EMBL" id="RDI73521.1"/>
    </source>
</evidence>
<dbReference type="GO" id="GO:0008170">
    <property type="term" value="F:N-methyltransferase activity"/>
    <property type="evidence" value="ECO:0007669"/>
    <property type="project" value="InterPro"/>
</dbReference>
<dbReference type="SUPFAM" id="SSF53335">
    <property type="entry name" value="S-adenosyl-L-methionine-dependent methyltransferases"/>
    <property type="match status" value="1"/>
</dbReference>
<keyword evidence="3" id="KW-0808">Transferase</keyword>
<evidence type="ECO:0000256" key="2">
    <source>
        <dbReference type="ARBA" id="ARBA00022603"/>
    </source>
</evidence>
<evidence type="ECO:0000259" key="10">
    <source>
        <dbReference type="Pfam" id="PF01555"/>
    </source>
</evidence>
<dbReference type="Gene3D" id="3.40.50.150">
    <property type="entry name" value="Vaccinia Virus protein VP39"/>
    <property type="match status" value="2"/>
</dbReference>
<dbReference type="GO" id="GO:0009307">
    <property type="term" value="P:DNA restriction-modification system"/>
    <property type="evidence" value="ECO:0007669"/>
    <property type="project" value="UniProtKB-KW"/>
</dbReference>
<dbReference type="GO" id="GO:0003677">
    <property type="term" value="F:DNA binding"/>
    <property type="evidence" value="ECO:0007669"/>
    <property type="project" value="UniProtKB-KW"/>
</dbReference>
<dbReference type="InterPro" id="IPR017985">
    <property type="entry name" value="MeTrfase_CN4_CS"/>
</dbReference>
<evidence type="ECO:0000313" key="12">
    <source>
        <dbReference type="Proteomes" id="UP000254134"/>
    </source>
</evidence>
<comment type="catalytic activity">
    <reaction evidence="7">
        <text>a 2'-deoxycytidine in DNA + S-adenosyl-L-methionine = an N(4)-methyl-2'-deoxycytidine in DNA + S-adenosyl-L-homocysteine + H(+)</text>
        <dbReference type="Rhea" id="RHEA:16857"/>
        <dbReference type="Rhea" id="RHEA-COMP:11369"/>
        <dbReference type="Rhea" id="RHEA-COMP:13674"/>
        <dbReference type="ChEBI" id="CHEBI:15378"/>
        <dbReference type="ChEBI" id="CHEBI:57856"/>
        <dbReference type="ChEBI" id="CHEBI:59789"/>
        <dbReference type="ChEBI" id="CHEBI:85452"/>
        <dbReference type="ChEBI" id="CHEBI:137933"/>
        <dbReference type="EC" id="2.1.1.113"/>
    </reaction>
</comment>
<keyword evidence="2 11" id="KW-0489">Methyltransferase</keyword>
<dbReference type="InterPro" id="IPR002941">
    <property type="entry name" value="DNA_methylase_N4/N6"/>
</dbReference>
<evidence type="ECO:0000256" key="4">
    <source>
        <dbReference type="ARBA" id="ARBA00022691"/>
    </source>
</evidence>
<evidence type="ECO:0000256" key="7">
    <source>
        <dbReference type="ARBA" id="ARBA00049120"/>
    </source>
</evidence>
<dbReference type="GO" id="GO:0015667">
    <property type="term" value="F:site-specific DNA-methyltransferase (cytosine-N4-specific) activity"/>
    <property type="evidence" value="ECO:0007669"/>
    <property type="project" value="UniProtKB-EC"/>
</dbReference>
<dbReference type="OrthoDB" id="9773060at2"/>
<dbReference type="InterPro" id="IPR001091">
    <property type="entry name" value="RM_Methyltransferase"/>
</dbReference>
<dbReference type="InterPro" id="IPR029063">
    <property type="entry name" value="SAM-dependent_MTases_sf"/>
</dbReference>
<dbReference type="Proteomes" id="UP000254134">
    <property type="component" value="Unassembled WGS sequence"/>
</dbReference>
<comment type="similarity">
    <text evidence="1">Belongs to the N(4)/N(6)-methyltransferase family. N(4) subfamily.</text>
</comment>
<evidence type="ECO:0000256" key="5">
    <source>
        <dbReference type="ARBA" id="ARBA00022747"/>
    </source>
</evidence>
<dbReference type="AlphaFoldDB" id="A0A7M2YTP4"/>
<protein>
    <recommendedName>
        <fullName evidence="8">Methyltransferase</fullName>
        <ecNumber evidence="8">2.1.1.-</ecNumber>
    </recommendedName>
</protein>
<keyword evidence="12" id="KW-1185">Reference proteome</keyword>
<organism evidence="11 12">
    <name type="scientific">Gaiella occulta</name>
    <dbReference type="NCBI Taxonomy" id="1002870"/>
    <lineage>
        <taxon>Bacteria</taxon>
        <taxon>Bacillati</taxon>
        <taxon>Actinomycetota</taxon>
        <taxon>Thermoleophilia</taxon>
        <taxon>Gaiellales</taxon>
        <taxon>Gaiellaceae</taxon>
        <taxon>Gaiella</taxon>
    </lineage>
</organism>
<name>A0A7M2YTP4_9ACTN</name>
<reference evidence="12" key="2">
    <citation type="journal article" date="2019" name="MicrobiologyOpen">
        <title>High-quality draft genome sequence of Gaiella occulta isolated from a 150 meter deep mineral water borehole and comparison with the genome sequences of other deep-branching lineages of the phylum Actinobacteria.</title>
        <authorList>
            <person name="Severino R."/>
            <person name="Froufe H.J.C."/>
            <person name="Barroso C."/>
            <person name="Albuquerque L."/>
            <person name="Lobo-da-Cunha A."/>
            <person name="da Costa M.S."/>
            <person name="Egas C."/>
        </authorList>
    </citation>
    <scope>NUCLEOTIDE SEQUENCE [LARGE SCALE GENOMIC DNA]</scope>
    <source>
        <strain evidence="12">F2-233</strain>
    </source>
</reference>
<comment type="caution">
    <text evidence="11">The sequence shown here is derived from an EMBL/GenBank/DDBJ whole genome shotgun (WGS) entry which is preliminary data.</text>
</comment>
<feature type="region of interest" description="Disordered" evidence="9">
    <location>
        <begin position="167"/>
        <end position="194"/>
    </location>
</feature>
<proteinExistence type="inferred from homology"/>
<accession>A0A7M2YTP4</accession>
<evidence type="ECO:0000256" key="1">
    <source>
        <dbReference type="ARBA" id="ARBA00010203"/>
    </source>
</evidence>
<sequence length="368" mass="40696">MSPRLRNRILVGDVRERLRELADASVDCVITSPPYFQLRDFGMAGQLGLEPTVGDWVEELRVVLGGLIRVLKPTGSLWLNLGDTYSRHHRSGAPPKSLVLAPERLLLALAADGWIVRNKLIWAKTNPMPSSVADRLSGTYDVVYLLVRSGRYHFDLDAIRLPHRSHRTDRRAGRPVYPPPGQGAPSWDSDHGNQGLAALHARGQVGHRLGKNPGDVWQIPAANYRGAHFATFPEALVERPLLAGCPERVCRRCGRPYKRGGRVSRSQLGASPPRRAPRDVHRFKHHYRVIRTRGPLRPGCSCRAASQPGLVLDPFFGAGTVALVAAQHGRDWIGIELNPDFARLANERIANARTDRATTQASSERQAA</sequence>
<keyword evidence="5" id="KW-0680">Restriction system</keyword>
<dbReference type="GO" id="GO:0032259">
    <property type="term" value="P:methylation"/>
    <property type="evidence" value="ECO:0007669"/>
    <property type="project" value="UniProtKB-KW"/>
</dbReference>
<dbReference type="EC" id="2.1.1.-" evidence="8"/>
<reference evidence="11 12" key="1">
    <citation type="submission" date="2018-07" db="EMBL/GenBank/DDBJ databases">
        <title>High-quality-draft genome sequence of Gaiella occulta.</title>
        <authorList>
            <person name="Severino R."/>
            <person name="Froufe H.J.C."/>
            <person name="Rainey F.A."/>
            <person name="Barroso C."/>
            <person name="Albuquerque L."/>
            <person name="Lobo-Da-Cunha A."/>
            <person name="Da Costa M.S."/>
            <person name="Egas C."/>
        </authorList>
    </citation>
    <scope>NUCLEOTIDE SEQUENCE [LARGE SCALE GENOMIC DNA]</scope>
    <source>
        <strain evidence="11 12">F2-233</strain>
    </source>
</reference>
<dbReference type="PROSITE" id="PS00093">
    <property type="entry name" value="N4_MTASE"/>
    <property type="match status" value="1"/>
</dbReference>
<evidence type="ECO:0000256" key="3">
    <source>
        <dbReference type="ARBA" id="ARBA00022679"/>
    </source>
</evidence>
<dbReference type="EMBL" id="QQZY01000008">
    <property type="protein sequence ID" value="RDI73521.1"/>
    <property type="molecule type" value="Genomic_DNA"/>
</dbReference>
<gene>
    <name evidence="11" type="ORF">Gocc_2662</name>
</gene>